<dbReference type="AlphaFoldDB" id="W4LY26"/>
<dbReference type="Gene3D" id="3.30.1540.10">
    <property type="entry name" value="formyl-coa transferase, domain 3"/>
    <property type="match status" value="1"/>
</dbReference>
<dbReference type="PANTHER" id="PTHR48207">
    <property type="entry name" value="SUCCINATE--HYDROXYMETHYLGLUTARATE COA-TRANSFERASE"/>
    <property type="match status" value="1"/>
</dbReference>
<evidence type="ECO:0000256" key="1">
    <source>
        <dbReference type="ARBA" id="ARBA00022679"/>
    </source>
</evidence>
<dbReference type="EMBL" id="AZHW01000086">
    <property type="protein sequence ID" value="ETX03009.1"/>
    <property type="molecule type" value="Genomic_DNA"/>
</dbReference>
<accession>W4LY26</accession>
<organism evidence="3 4">
    <name type="scientific">Entotheonella factor</name>
    <dbReference type="NCBI Taxonomy" id="1429438"/>
    <lineage>
        <taxon>Bacteria</taxon>
        <taxon>Pseudomonadati</taxon>
        <taxon>Nitrospinota/Tectimicrobiota group</taxon>
        <taxon>Candidatus Tectimicrobiota</taxon>
        <taxon>Candidatus Entotheonellia</taxon>
        <taxon>Candidatus Entotheonellales</taxon>
        <taxon>Candidatus Entotheonellaceae</taxon>
        <taxon>Candidatus Entotheonella</taxon>
    </lineage>
</organism>
<evidence type="ECO:0000256" key="2">
    <source>
        <dbReference type="SAM" id="MobiDB-lite"/>
    </source>
</evidence>
<evidence type="ECO:0008006" key="5">
    <source>
        <dbReference type="Google" id="ProtNLM"/>
    </source>
</evidence>
<feature type="compositionally biased region" description="Basic and acidic residues" evidence="2">
    <location>
        <begin position="393"/>
        <end position="408"/>
    </location>
</feature>
<proteinExistence type="predicted"/>
<dbReference type="PANTHER" id="PTHR48207:SF4">
    <property type="entry name" value="BLL6097 PROTEIN"/>
    <property type="match status" value="1"/>
</dbReference>
<dbReference type="InterPro" id="IPR023606">
    <property type="entry name" value="CoA-Trfase_III_dom_1_sf"/>
</dbReference>
<name>W4LY26_ENTF1</name>
<sequence length="408" mass="45139">MTQKKPALLEGIRVADLTTVFFGPYCTATLADLGADVIKLEPQGDGDSSRLIGNPPNTPGMGPVFMRLNRGKRNVDWDLKSPAGRDAFMALLAKMDVFIHNIRHDAIVRLGLGFEDVCKIRPDIIYVHCTGFDQRGPYAGLQAYDDIIQAASGLTQLLPMVDGNPQPRFLPAAIADKVSGLHAVYGVLAAIIHKLRTGEGQYVEVPMFESMVSFNTVEHLCDNSYVPPTVGPSTIGPGMSNGYYQRQLDPTRQPMRTKDGWIAFAPYRDDRWVRFFEAAGHGHVLKEPRFIDQPTRRANMSQMFEVMAKIAPERTTDEWLALMKTANVPAMRVNRIDELPTNPQLQASGLMRETEHPTEGRYIEVGMPVRFSATEGGDALAPRPAPRVGQHSAEVEHELGIAPVRKPE</sequence>
<dbReference type="Proteomes" id="UP000019141">
    <property type="component" value="Unassembled WGS sequence"/>
</dbReference>
<evidence type="ECO:0000313" key="3">
    <source>
        <dbReference type="EMBL" id="ETX03009.1"/>
    </source>
</evidence>
<dbReference type="HOGENOM" id="CLU_033975_2_1_7"/>
<dbReference type="InterPro" id="IPR044855">
    <property type="entry name" value="CoA-Trfase_III_dom3_sf"/>
</dbReference>
<dbReference type="InterPro" id="IPR003673">
    <property type="entry name" value="CoA-Trfase_fam_III"/>
</dbReference>
<dbReference type="PATRIC" id="fig|1429438.4.peg.484"/>
<comment type="caution">
    <text evidence="3">The sequence shown here is derived from an EMBL/GenBank/DDBJ whole genome shotgun (WGS) entry which is preliminary data.</text>
</comment>
<keyword evidence="1" id="KW-0808">Transferase</keyword>
<gene>
    <name evidence="3" type="ORF">ETSY1_01500</name>
</gene>
<dbReference type="Gene3D" id="3.40.50.10540">
    <property type="entry name" value="Crotonobetainyl-coa:carnitine coa-transferase, domain 1"/>
    <property type="match status" value="1"/>
</dbReference>
<dbReference type="SUPFAM" id="SSF89796">
    <property type="entry name" value="CoA-transferase family III (CaiB/BaiF)"/>
    <property type="match status" value="1"/>
</dbReference>
<evidence type="ECO:0000313" key="4">
    <source>
        <dbReference type="Proteomes" id="UP000019141"/>
    </source>
</evidence>
<protein>
    <recommendedName>
        <fullName evidence="5">Carnitine dehydratase</fullName>
    </recommendedName>
</protein>
<dbReference type="Pfam" id="PF02515">
    <property type="entry name" value="CoA_transf_3"/>
    <property type="match status" value="1"/>
</dbReference>
<dbReference type="InterPro" id="IPR050483">
    <property type="entry name" value="CoA-transferase_III_domain"/>
</dbReference>
<dbReference type="GO" id="GO:0008410">
    <property type="term" value="F:CoA-transferase activity"/>
    <property type="evidence" value="ECO:0007669"/>
    <property type="project" value="TreeGrafter"/>
</dbReference>
<reference evidence="3 4" key="1">
    <citation type="journal article" date="2014" name="Nature">
        <title>An environmental bacterial taxon with a large and distinct metabolic repertoire.</title>
        <authorList>
            <person name="Wilson M.C."/>
            <person name="Mori T."/>
            <person name="Ruckert C."/>
            <person name="Uria A.R."/>
            <person name="Helf M.J."/>
            <person name="Takada K."/>
            <person name="Gernert C."/>
            <person name="Steffens U.A."/>
            <person name="Heycke N."/>
            <person name="Schmitt S."/>
            <person name="Rinke C."/>
            <person name="Helfrich E.J."/>
            <person name="Brachmann A.O."/>
            <person name="Gurgui C."/>
            <person name="Wakimoto T."/>
            <person name="Kracht M."/>
            <person name="Crusemann M."/>
            <person name="Hentschel U."/>
            <person name="Abe I."/>
            <person name="Matsunaga S."/>
            <person name="Kalinowski J."/>
            <person name="Takeyama H."/>
            <person name="Piel J."/>
        </authorList>
    </citation>
    <scope>NUCLEOTIDE SEQUENCE [LARGE SCALE GENOMIC DNA]</scope>
    <source>
        <strain evidence="4">TSY1</strain>
    </source>
</reference>
<keyword evidence="4" id="KW-1185">Reference proteome</keyword>
<feature type="region of interest" description="Disordered" evidence="2">
    <location>
        <begin position="374"/>
        <end position="408"/>
    </location>
</feature>